<dbReference type="Proteomes" id="UP000041254">
    <property type="component" value="Unassembled WGS sequence"/>
</dbReference>
<name>A0A0G4GAM0_VITBC</name>
<organism evidence="1 2">
    <name type="scientific">Vitrella brassicaformis (strain CCMP3155)</name>
    <dbReference type="NCBI Taxonomy" id="1169540"/>
    <lineage>
        <taxon>Eukaryota</taxon>
        <taxon>Sar</taxon>
        <taxon>Alveolata</taxon>
        <taxon>Colpodellida</taxon>
        <taxon>Vitrellaceae</taxon>
        <taxon>Vitrella</taxon>
    </lineage>
</organism>
<dbReference type="PhylomeDB" id="A0A0G4GAM0"/>
<evidence type="ECO:0000313" key="2">
    <source>
        <dbReference type="Proteomes" id="UP000041254"/>
    </source>
</evidence>
<protein>
    <submittedName>
        <fullName evidence="1">Uncharacterized protein</fullName>
    </submittedName>
</protein>
<reference evidence="1 2" key="1">
    <citation type="submission" date="2014-11" db="EMBL/GenBank/DDBJ databases">
        <authorList>
            <person name="Zhu J."/>
            <person name="Qi W."/>
            <person name="Song R."/>
        </authorList>
    </citation>
    <scope>NUCLEOTIDE SEQUENCE [LARGE SCALE GENOMIC DNA]</scope>
</reference>
<evidence type="ECO:0000313" key="1">
    <source>
        <dbReference type="EMBL" id="CEM26024.1"/>
    </source>
</evidence>
<dbReference type="EMBL" id="CDMY01000611">
    <property type="protein sequence ID" value="CEM26024.1"/>
    <property type="molecule type" value="Genomic_DNA"/>
</dbReference>
<dbReference type="InParanoid" id="A0A0G4GAM0"/>
<dbReference type="VEuPathDB" id="CryptoDB:Vbra_2246"/>
<accession>A0A0G4GAM0</accession>
<sequence length="111" mass="11876">MLVELQAYATAEGCSVMSDDLVACDSLKKACDHMQYGYEKFIKSSKGQSCCCSPKGVKKGGGIDCCCDESAAPGSSEGAVCRTYWFLTVGPPREAETAKANRLTIRHSSSY</sequence>
<gene>
    <name evidence="1" type="ORF">Vbra_2246</name>
</gene>
<dbReference type="AlphaFoldDB" id="A0A0G4GAM0"/>
<proteinExistence type="predicted"/>
<keyword evidence="2" id="KW-1185">Reference proteome</keyword>